<evidence type="ECO:0000313" key="7">
    <source>
        <dbReference type="EMBL" id="KAF9679870.1"/>
    </source>
</evidence>
<evidence type="ECO:0000256" key="3">
    <source>
        <dbReference type="ARBA" id="ARBA00023235"/>
    </source>
</evidence>
<comment type="similarity">
    <text evidence="1 4">Belongs to the terpene cyclase/mutase family.</text>
</comment>
<comment type="caution">
    <text evidence="7">The sequence shown here is derived from an EMBL/GenBank/DDBJ whole genome shotgun (WGS) entry which is preliminary data.</text>
</comment>
<dbReference type="InterPro" id="IPR002365">
    <property type="entry name" value="Terpene_synthase_CS"/>
</dbReference>
<dbReference type="Gene3D" id="1.50.10.20">
    <property type="match status" value="2"/>
</dbReference>
<dbReference type="EC" id="5.4.99.-" evidence="4"/>
<dbReference type="Pfam" id="PF13243">
    <property type="entry name" value="SQHop_cyclase_C"/>
    <property type="match status" value="1"/>
</dbReference>
<dbReference type="InterPro" id="IPR018333">
    <property type="entry name" value="Squalene_cyclase"/>
</dbReference>
<dbReference type="OrthoDB" id="21502at2759"/>
<evidence type="ECO:0000259" key="6">
    <source>
        <dbReference type="Pfam" id="PF13249"/>
    </source>
</evidence>
<dbReference type="GO" id="GO:0031559">
    <property type="term" value="F:oxidosqualene cyclase activity"/>
    <property type="evidence" value="ECO:0007669"/>
    <property type="project" value="UniProtKB-ARBA"/>
</dbReference>
<keyword evidence="2" id="KW-0677">Repeat</keyword>
<proteinExistence type="inferred from homology"/>
<dbReference type="GO" id="GO:0005811">
    <property type="term" value="C:lipid droplet"/>
    <property type="evidence" value="ECO:0007669"/>
    <property type="project" value="InterPro"/>
</dbReference>
<name>A0A835K3B4_9ROSI</name>
<dbReference type="InterPro" id="IPR032697">
    <property type="entry name" value="SQ_cyclase_N"/>
</dbReference>
<sequence>MWKLKLSEGNDPWLKSVNNHVGRQFWEYDPHLGTPEERAQVENYQSEFTKNRFQMKHSSDLLMRFQFARENPCEMKQLPVAKVKREEEITVEVVDSTLRRTLRFFSTLQGEDGFWPGDYGGPMFLLPGLNVDGGWGLHIEGSSTMFCTVLSYVTLRLLGEEMDGGDGSMEKARKWVLDHGGATLIPSWGKLWLSVLGVYEWSGNNPLLPELWLLPYLFPAHPDVEMKLQEGYGVTLGCIVLQEDLYHPHPILQDIVWHCIHKAGEPLLTRWPLSRLRQRALDVVMQHIHHEDETTRYICLGPVNKVLNMLCCWVEDPNSEAYKCHLARIKDYLWVAEDGMKMQGYNGSQLWDVSLAVQAILATNLAGEFAPMLKKAHSFIKNSQVRTNSSDDFNDWYRHISKGAWPFSTPDNGWPVSDCTAEGLKARILLSRYPSDMVGEAMPADRFYDAVNVILSLQNKNGGFASYELTRSYAWLEMLNPAESFGNIMIDYQYVECTSAVIQGLKSFKKSHPEHRQEEIESCLVKAIDFIERTQQPDGSWYGSWGVCFTYGTWFGIKGLVAGGRTYQNSKSIQTACEFLLSKQLDSGGWGESYLSCQDKVYTNLEGGKSHLVNTGWAMLALIEAGQAERDPIPLHRAAKLLINSAMETGEFPQEEIMGVFNKNCMISYSAYRNIIPIWALGEYRNHVLLH</sequence>
<protein>
    <recommendedName>
        <fullName evidence="4">Terpene cyclase/mutase family member</fullName>
        <ecNumber evidence="4">5.4.99.-</ecNumber>
    </recommendedName>
</protein>
<dbReference type="InterPro" id="IPR008930">
    <property type="entry name" value="Terpenoid_cyclase/PrenylTrfase"/>
</dbReference>
<evidence type="ECO:0000256" key="2">
    <source>
        <dbReference type="ARBA" id="ARBA00022737"/>
    </source>
</evidence>
<organism evidence="7 8">
    <name type="scientific">Salix dunnii</name>
    <dbReference type="NCBI Taxonomy" id="1413687"/>
    <lineage>
        <taxon>Eukaryota</taxon>
        <taxon>Viridiplantae</taxon>
        <taxon>Streptophyta</taxon>
        <taxon>Embryophyta</taxon>
        <taxon>Tracheophyta</taxon>
        <taxon>Spermatophyta</taxon>
        <taxon>Magnoliopsida</taxon>
        <taxon>eudicotyledons</taxon>
        <taxon>Gunneridae</taxon>
        <taxon>Pentapetalae</taxon>
        <taxon>rosids</taxon>
        <taxon>fabids</taxon>
        <taxon>Malpighiales</taxon>
        <taxon>Salicaceae</taxon>
        <taxon>Saliceae</taxon>
        <taxon>Salix</taxon>
    </lineage>
</organism>
<dbReference type="SFLD" id="SFLDG01016">
    <property type="entry name" value="Prenyltransferase_Like_2"/>
    <property type="match status" value="1"/>
</dbReference>
<evidence type="ECO:0000313" key="8">
    <source>
        <dbReference type="Proteomes" id="UP000657918"/>
    </source>
</evidence>
<evidence type="ECO:0000256" key="4">
    <source>
        <dbReference type="RuleBase" id="RU362003"/>
    </source>
</evidence>
<dbReference type="GO" id="GO:0016104">
    <property type="term" value="P:triterpenoid biosynthetic process"/>
    <property type="evidence" value="ECO:0007669"/>
    <property type="project" value="InterPro"/>
</dbReference>
<dbReference type="EMBL" id="JADGMS010000006">
    <property type="protein sequence ID" value="KAF9679870.1"/>
    <property type="molecule type" value="Genomic_DNA"/>
</dbReference>
<dbReference type="PANTHER" id="PTHR11764">
    <property type="entry name" value="TERPENE CYCLASE/MUTASE FAMILY MEMBER"/>
    <property type="match status" value="1"/>
</dbReference>
<accession>A0A835K3B4</accession>
<keyword evidence="8" id="KW-1185">Reference proteome</keyword>
<feature type="domain" description="Squalene cyclase C-terminal" evidence="5">
    <location>
        <begin position="348"/>
        <end position="686"/>
    </location>
</feature>
<dbReference type="FunFam" id="1.50.10.20:FF:000011">
    <property type="entry name" value="Terpene cyclase/mutase family member"/>
    <property type="match status" value="1"/>
</dbReference>
<dbReference type="PANTHER" id="PTHR11764:SF44">
    <property type="entry name" value="LANOSTEROL SYNTHASE"/>
    <property type="match status" value="1"/>
</dbReference>
<evidence type="ECO:0000259" key="5">
    <source>
        <dbReference type="Pfam" id="PF13243"/>
    </source>
</evidence>
<dbReference type="CDD" id="cd02892">
    <property type="entry name" value="SQCY_1"/>
    <property type="match status" value="1"/>
</dbReference>
<gene>
    <name evidence="7" type="ORF">SADUNF_Sadunf06G0060500</name>
</gene>
<dbReference type="InterPro" id="IPR032696">
    <property type="entry name" value="SQ_cyclase_C"/>
</dbReference>
<dbReference type="PROSITE" id="PS01074">
    <property type="entry name" value="TERPENE_SYNTHASES"/>
    <property type="match status" value="1"/>
</dbReference>
<keyword evidence="3 4" id="KW-0413">Isomerase</keyword>
<dbReference type="Proteomes" id="UP000657918">
    <property type="component" value="Unassembled WGS sequence"/>
</dbReference>
<dbReference type="AlphaFoldDB" id="A0A835K3B4"/>
<evidence type="ECO:0000256" key="1">
    <source>
        <dbReference type="ARBA" id="ARBA00009755"/>
    </source>
</evidence>
<reference evidence="7 8" key="1">
    <citation type="submission" date="2020-10" db="EMBL/GenBank/DDBJ databases">
        <title>Plant Genome Project.</title>
        <authorList>
            <person name="Zhang R.-G."/>
        </authorList>
    </citation>
    <scope>NUCLEOTIDE SEQUENCE [LARGE SCALE GENOMIC DNA]</scope>
    <source>
        <strain evidence="7">FAFU-HL-1</strain>
        <tissue evidence="7">Leaf</tissue>
    </source>
</reference>
<dbReference type="SUPFAM" id="SSF48239">
    <property type="entry name" value="Terpenoid cyclases/Protein prenyltransferases"/>
    <property type="match status" value="2"/>
</dbReference>
<dbReference type="Pfam" id="PF13249">
    <property type="entry name" value="SQHop_cyclase_N"/>
    <property type="match status" value="1"/>
</dbReference>
<dbReference type="NCBIfam" id="TIGR01787">
    <property type="entry name" value="squalene_cyclas"/>
    <property type="match status" value="1"/>
</dbReference>
<feature type="domain" description="Squalene cyclase N-terminal" evidence="6">
    <location>
        <begin position="130"/>
        <end position="221"/>
    </location>
</feature>